<evidence type="ECO:0008006" key="3">
    <source>
        <dbReference type="Google" id="ProtNLM"/>
    </source>
</evidence>
<dbReference type="OrthoDB" id="4828387at2"/>
<proteinExistence type="predicted"/>
<organism evidence="1 2">
    <name type="scientific">Cellulomonas soli</name>
    <dbReference type="NCBI Taxonomy" id="931535"/>
    <lineage>
        <taxon>Bacteria</taxon>
        <taxon>Bacillati</taxon>
        <taxon>Actinomycetota</taxon>
        <taxon>Actinomycetes</taxon>
        <taxon>Micrococcales</taxon>
        <taxon>Cellulomonadaceae</taxon>
        <taxon>Cellulomonas</taxon>
    </lineage>
</organism>
<protein>
    <recommendedName>
        <fullName evidence="3">STAS domain-containing protein</fullName>
    </recommendedName>
</protein>
<keyword evidence="2" id="KW-1185">Reference proteome</keyword>
<evidence type="ECO:0000313" key="2">
    <source>
        <dbReference type="Proteomes" id="UP000321798"/>
    </source>
</evidence>
<reference evidence="1 2" key="1">
    <citation type="submission" date="2019-07" db="EMBL/GenBank/DDBJ databases">
        <title>Whole genome shotgun sequence of Cellulomonas soli NBRC 109434.</title>
        <authorList>
            <person name="Hosoyama A."/>
            <person name="Uohara A."/>
            <person name="Ohji S."/>
            <person name="Ichikawa N."/>
        </authorList>
    </citation>
    <scope>NUCLEOTIDE SEQUENCE [LARGE SCALE GENOMIC DNA]</scope>
    <source>
        <strain evidence="1 2">NBRC 109434</strain>
    </source>
</reference>
<gene>
    <name evidence="1" type="ORF">CSO01_26000</name>
</gene>
<dbReference type="EMBL" id="BKAL01000008">
    <property type="protein sequence ID" value="GEP69885.1"/>
    <property type="molecule type" value="Genomic_DNA"/>
</dbReference>
<dbReference type="AlphaFoldDB" id="A0A512PFA3"/>
<dbReference type="RefSeq" id="WP_146953638.1">
    <property type="nucleotide sequence ID" value="NZ_BAABBJ010000001.1"/>
</dbReference>
<accession>A0A512PFA3</accession>
<sequence>MDTHQDPTWLTANVRPAGSFGRADVGRLRALLDALAACASIVVLDLQAARLRSGHAAEVIDEAARELEERGGCLLCVNADSDARARLGACTHAVVVGPGQPLPMGYGLRAV</sequence>
<comment type="caution">
    <text evidence="1">The sequence shown here is derived from an EMBL/GenBank/DDBJ whole genome shotgun (WGS) entry which is preliminary data.</text>
</comment>
<dbReference type="Proteomes" id="UP000321798">
    <property type="component" value="Unassembled WGS sequence"/>
</dbReference>
<evidence type="ECO:0000313" key="1">
    <source>
        <dbReference type="EMBL" id="GEP69885.1"/>
    </source>
</evidence>
<dbReference type="Gene3D" id="3.30.750.24">
    <property type="entry name" value="STAS domain"/>
    <property type="match status" value="1"/>
</dbReference>
<name>A0A512PFA3_9CELL</name>
<dbReference type="InterPro" id="IPR036513">
    <property type="entry name" value="STAS_dom_sf"/>
</dbReference>